<name>A0A1J7CER7_9ACTN</name>
<gene>
    <name evidence="2" type="ORF">BIV57_06945</name>
</gene>
<accession>A0A1J7CER7</accession>
<sequence length="307" mass="32133">MADPQLPLVVGVDGSESASLAAVWAATEARLHAAPLRLVHAAGWRSHPSLAPDYPQGGLISRARAESVLASAAHRARRAAELLEPEVESVPEDAVAALVREARTARLLVLGAPRPGRRLRPGTAPAVAARAACPVVVVRGTEAGGGAGGAGRRQQRTGLPVVLAVGPDPVPEAVEFAFAEAAARGAEVRVEAVHAWRAPMNPPMADPAAWYLSARADDPAVEAMRRRALRTLDEALRPAAARHPGVAVLRRAVEGPTRRVLLDASTGAALLVLGARWRRGPLTRQLGPRIHAALHHARCPVVIVPEG</sequence>
<comment type="caution">
    <text evidence="2">The sequence shown here is derived from an EMBL/GenBank/DDBJ whole genome shotgun (WGS) entry which is preliminary data.</text>
</comment>
<protein>
    <recommendedName>
        <fullName evidence="1">UspA domain-containing protein</fullName>
    </recommendedName>
</protein>
<dbReference type="RefSeq" id="WP_071655815.1">
    <property type="nucleotide sequence ID" value="NZ_MLCF01000027.1"/>
</dbReference>
<proteinExistence type="predicted"/>
<evidence type="ECO:0000259" key="1">
    <source>
        <dbReference type="Pfam" id="PF00582"/>
    </source>
</evidence>
<evidence type="ECO:0000313" key="2">
    <source>
        <dbReference type="EMBL" id="OIV38178.1"/>
    </source>
</evidence>
<dbReference type="InterPro" id="IPR006016">
    <property type="entry name" value="UspA"/>
</dbReference>
<dbReference type="Gene3D" id="3.40.50.620">
    <property type="entry name" value="HUPs"/>
    <property type="match status" value="2"/>
</dbReference>
<dbReference type="PANTHER" id="PTHR46553:SF3">
    <property type="entry name" value="ADENINE NUCLEOTIDE ALPHA HYDROLASES-LIKE SUPERFAMILY PROTEIN"/>
    <property type="match status" value="1"/>
</dbReference>
<dbReference type="OrthoDB" id="3174546at2"/>
<dbReference type="AlphaFoldDB" id="A0A1J7CER7"/>
<evidence type="ECO:0000313" key="3">
    <source>
        <dbReference type="Proteomes" id="UP000243342"/>
    </source>
</evidence>
<dbReference type="STRING" id="1428644.BIV57_06945"/>
<organism evidence="2 3">
    <name type="scientific">Mangrovactinospora gilvigrisea</name>
    <dbReference type="NCBI Taxonomy" id="1428644"/>
    <lineage>
        <taxon>Bacteria</taxon>
        <taxon>Bacillati</taxon>
        <taxon>Actinomycetota</taxon>
        <taxon>Actinomycetes</taxon>
        <taxon>Kitasatosporales</taxon>
        <taxon>Streptomycetaceae</taxon>
        <taxon>Mangrovactinospora</taxon>
    </lineage>
</organism>
<dbReference type="Proteomes" id="UP000243342">
    <property type="component" value="Unassembled WGS sequence"/>
</dbReference>
<dbReference type="Pfam" id="PF00582">
    <property type="entry name" value="Usp"/>
    <property type="match status" value="2"/>
</dbReference>
<reference evidence="2 3" key="1">
    <citation type="submission" date="2016-10" db="EMBL/GenBank/DDBJ databases">
        <title>Genome sequence of Streptomyces gilvigriseus MUSC 26.</title>
        <authorList>
            <person name="Lee L.-H."/>
            <person name="Ser H.-L."/>
        </authorList>
    </citation>
    <scope>NUCLEOTIDE SEQUENCE [LARGE SCALE GENOMIC DNA]</scope>
    <source>
        <strain evidence="2 3">MUSC 26</strain>
    </source>
</reference>
<dbReference type="SUPFAM" id="SSF52402">
    <property type="entry name" value="Adenine nucleotide alpha hydrolases-like"/>
    <property type="match status" value="2"/>
</dbReference>
<keyword evidence="3" id="KW-1185">Reference proteome</keyword>
<dbReference type="InterPro" id="IPR014729">
    <property type="entry name" value="Rossmann-like_a/b/a_fold"/>
</dbReference>
<dbReference type="PANTHER" id="PTHR46553">
    <property type="entry name" value="ADENINE NUCLEOTIDE ALPHA HYDROLASES-LIKE SUPERFAMILY PROTEIN"/>
    <property type="match status" value="1"/>
</dbReference>
<feature type="domain" description="UspA" evidence="1">
    <location>
        <begin position="161"/>
        <end position="305"/>
    </location>
</feature>
<feature type="domain" description="UspA" evidence="1">
    <location>
        <begin position="8"/>
        <end position="139"/>
    </location>
</feature>
<dbReference type="EMBL" id="MLCF01000027">
    <property type="protein sequence ID" value="OIV38178.1"/>
    <property type="molecule type" value="Genomic_DNA"/>
</dbReference>